<dbReference type="KEGG" id="amus:LMH87_004427"/>
<accession>A0A9W8Q3T0</accession>
<keyword evidence="2" id="KW-1185">Reference proteome</keyword>
<evidence type="ECO:0000313" key="1">
    <source>
        <dbReference type="EMBL" id="KAJ4145579.1"/>
    </source>
</evidence>
<dbReference type="Proteomes" id="UP001144673">
    <property type="component" value="Chromosome 2"/>
</dbReference>
<dbReference type="RefSeq" id="XP_056049249.1">
    <property type="nucleotide sequence ID" value="XM_056195640.1"/>
</dbReference>
<dbReference type="GeneID" id="80891586"/>
<gene>
    <name evidence="1" type="ORF">LMH87_004427</name>
</gene>
<proteinExistence type="predicted"/>
<organism evidence="1 2">
    <name type="scientific">Akanthomyces muscarius</name>
    <name type="common">Entomopathogenic fungus</name>
    <name type="synonym">Lecanicillium muscarium</name>
    <dbReference type="NCBI Taxonomy" id="2231603"/>
    <lineage>
        <taxon>Eukaryota</taxon>
        <taxon>Fungi</taxon>
        <taxon>Dikarya</taxon>
        <taxon>Ascomycota</taxon>
        <taxon>Pezizomycotina</taxon>
        <taxon>Sordariomycetes</taxon>
        <taxon>Hypocreomycetidae</taxon>
        <taxon>Hypocreales</taxon>
        <taxon>Cordycipitaceae</taxon>
        <taxon>Akanthomyces</taxon>
    </lineage>
</organism>
<evidence type="ECO:0000313" key="2">
    <source>
        <dbReference type="Proteomes" id="UP001144673"/>
    </source>
</evidence>
<name>A0A9W8Q3T0_AKAMU</name>
<reference evidence="1" key="1">
    <citation type="journal article" date="2023" name="Access Microbiol">
        <title>De-novo genome assembly for Akanthomyces muscarius, a biocontrol agent of insect agricultural pests.</title>
        <authorList>
            <person name="Erdos Z."/>
            <person name="Studholme D.J."/>
            <person name="Raymond B."/>
            <person name="Sharma M."/>
        </authorList>
    </citation>
    <scope>NUCLEOTIDE SEQUENCE</scope>
    <source>
        <strain evidence="1">Ve6</strain>
    </source>
</reference>
<dbReference type="EMBL" id="JAJHUN010000011">
    <property type="protein sequence ID" value="KAJ4145579.1"/>
    <property type="molecule type" value="Genomic_DNA"/>
</dbReference>
<comment type="caution">
    <text evidence="1">The sequence shown here is derived from an EMBL/GenBank/DDBJ whole genome shotgun (WGS) entry which is preliminary data.</text>
</comment>
<sequence length="140" mass="15268">MLLAILGDSGYCALPVHDRTSLRTDLWSCNFVILCGASLFLRPISPRILDRAPLWTMASLLASALTHMMVATNAKKRLKFTFFSRLFIPRGRKTSYHALGVETSTSGKVSTESLNSLDTERQCHAGSGGFRVGHISALGP</sequence>
<protein>
    <submittedName>
        <fullName evidence="1">Uncharacterized protein</fullName>
    </submittedName>
</protein>
<dbReference type="AlphaFoldDB" id="A0A9W8Q3T0"/>